<feature type="transmembrane region" description="Helical" evidence="3">
    <location>
        <begin position="103"/>
        <end position="120"/>
    </location>
</feature>
<dbReference type="InterPro" id="IPR019734">
    <property type="entry name" value="TPR_rpt"/>
</dbReference>
<feature type="transmembrane region" description="Helical" evidence="3">
    <location>
        <begin position="73"/>
        <end position="91"/>
    </location>
</feature>
<dbReference type="AlphaFoldDB" id="A0A0G0QV70"/>
<dbReference type="Pfam" id="PF13181">
    <property type="entry name" value="TPR_8"/>
    <property type="match status" value="1"/>
</dbReference>
<feature type="transmembrane region" description="Helical" evidence="3">
    <location>
        <begin position="176"/>
        <end position="200"/>
    </location>
</feature>
<protein>
    <submittedName>
        <fullName evidence="4">Tetratricopeptide repeat domain protein</fullName>
    </submittedName>
</protein>
<name>A0A0G0QV70_9BACT</name>
<feature type="transmembrane region" description="Helical" evidence="3">
    <location>
        <begin position="260"/>
        <end position="281"/>
    </location>
</feature>
<dbReference type="PANTHER" id="PTHR37422">
    <property type="entry name" value="TEICHURONIC ACID BIOSYNTHESIS PROTEIN TUAE"/>
    <property type="match status" value="1"/>
</dbReference>
<dbReference type="InterPro" id="IPR011990">
    <property type="entry name" value="TPR-like_helical_dom_sf"/>
</dbReference>
<gene>
    <name evidence="4" type="ORF">UT34_C0002G0054</name>
</gene>
<keyword evidence="3" id="KW-1133">Transmembrane helix</keyword>
<feature type="compositionally biased region" description="Basic and acidic residues" evidence="2">
    <location>
        <begin position="734"/>
        <end position="759"/>
    </location>
</feature>
<feature type="transmembrane region" description="Helical" evidence="3">
    <location>
        <begin position="40"/>
        <end position="61"/>
    </location>
</feature>
<feature type="transmembrane region" description="Helical" evidence="3">
    <location>
        <begin position="424"/>
        <end position="442"/>
    </location>
</feature>
<evidence type="ECO:0000256" key="3">
    <source>
        <dbReference type="SAM" id="Phobius"/>
    </source>
</evidence>
<proteinExistence type="predicted"/>
<feature type="transmembrane region" description="Helical" evidence="3">
    <location>
        <begin position="465"/>
        <end position="485"/>
    </location>
</feature>
<dbReference type="PROSITE" id="PS50005">
    <property type="entry name" value="TPR"/>
    <property type="match status" value="1"/>
</dbReference>
<evidence type="ECO:0000313" key="5">
    <source>
        <dbReference type="Proteomes" id="UP000034799"/>
    </source>
</evidence>
<evidence type="ECO:0000313" key="4">
    <source>
        <dbReference type="EMBL" id="KKR05547.1"/>
    </source>
</evidence>
<sequence>MQNRNFNNTIETIQRILFLLALVVVPLSIIPFPWDLTEYSMSLVLSLFAIPILALEFVKVILSGSISYPKGKIDTAIMFLMIAFSVSTVFSKSPVTSFMGFDSRLGDGLIGLLTLFVFTYSARNFIRGIEGIIYALMFLLIGITLGSIISIFSFWGMNPLSFIPAFKELFTTGLPLYSSARISLIIFSTGILFSTGLLIYAFRKYNLALVITTIVTFLVNLTALLLYSIVQGYEQVILLIAVMGALLVMPFFRRKPLNKVFVITMIVTLVTLIVGFLVLRIPQFKDLAIRDSSNLITQVTIAPEVSWKIGTNAVSESFWNGIVGYGQDTFSIAYNLYRPLTDEILVLNNTNFTFPSNQVLNVFISLGIVGLLAFAYLAVKMFLHLIQDWKEREYLEAEDFFALMLDLLSLYIIISSIFIYYSFFVYLLLFFCITLSVILRHIKKEEKGEMFVFSLGMFVHRPKEGLNNTALVAVIIVALPILWLYTQSFKYLSAGFKVLEAERITSEGRVLNDKDKLSEEDKESLIVKASNLYGEAINQAPKNEVFHRRASLIITQYVELLAQKYNKTDIESEKKMIFEDITTYVEIAVEESKLSTDIAPRVYSNWGTRANVYSKLVGLGLKSYSKTALSTMQQAASLNPLNYELYYNAAQLYVINNDNDSALRTLNQVFTINPEHIPSNVLAGELSLNDKDYKQADRYFNKAKEIMDKYGENDSELYKYVVKKLTEITPQLPKETEQSDKSAENGDKIEDQTQKSSQD</sequence>
<feature type="transmembrane region" description="Helical" evidence="3">
    <location>
        <begin position="400"/>
        <end position="418"/>
    </location>
</feature>
<dbReference type="Gene3D" id="1.25.40.10">
    <property type="entry name" value="Tetratricopeptide repeat domain"/>
    <property type="match status" value="1"/>
</dbReference>
<dbReference type="InterPro" id="IPR051533">
    <property type="entry name" value="WaaL-like"/>
</dbReference>
<feature type="region of interest" description="Disordered" evidence="2">
    <location>
        <begin position="729"/>
        <end position="759"/>
    </location>
</feature>
<feature type="transmembrane region" description="Helical" evidence="3">
    <location>
        <begin position="132"/>
        <end position="156"/>
    </location>
</feature>
<feature type="transmembrane region" description="Helical" evidence="3">
    <location>
        <begin position="207"/>
        <end position="230"/>
    </location>
</feature>
<keyword evidence="3" id="KW-0472">Membrane</keyword>
<organism evidence="4 5">
    <name type="scientific">candidate division WS6 bacterium GW2011_GWF2_39_15</name>
    <dbReference type="NCBI Taxonomy" id="1619100"/>
    <lineage>
        <taxon>Bacteria</taxon>
        <taxon>Candidatus Dojkabacteria</taxon>
    </lineage>
</organism>
<accession>A0A0G0QV70</accession>
<comment type="caution">
    <text evidence="4">The sequence shown here is derived from an EMBL/GenBank/DDBJ whole genome shotgun (WGS) entry which is preliminary data.</text>
</comment>
<evidence type="ECO:0000256" key="2">
    <source>
        <dbReference type="SAM" id="MobiDB-lite"/>
    </source>
</evidence>
<keyword evidence="1" id="KW-0802">TPR repeat</keyword>
<feature type="repeat" description="TPR" evidence="1">
    <location>
        <begin position="643"/>
        <end position="676"/>
    </location>
</feature>
<dbReference type="SUPFAM" id="SSF48452">
    <property type="entry name" value="TPR-like"/>
    <property type="match status" value="1"/>
</dbReference>
<dbReference type="EMBL" id="LBWK01000002">
    <property type="protein sequence ID" value="KKR05547.1"/>
    <property type="molecule type" value="Genomic_DNA"/>
</dbReference>
<feature type="transmembrane region" description="Helical" evidence="3">
    <location>
        <begin position="359"/>
        <end position="379"/>
    </location>
</feature>
<evidence type="ECO:0000256" key="1">
    <source>
        <dbReference type="PROSITE-ProRule" id="PRU00339"/>
    </source>
</evidence>
<dbReference type="PANTHER" id="PTHR37422:SF13">
    <property type="entry name" value="LIPOPOLYSACCHARIDE BIOSYNTHESIS PROTEIN PA4999-RELATED"/>
    <property type="match status" value="1"/>
</dbReference>
<dbReference type="Proteomes" id="UP000034799">
    <property type="component" value="Unassembled WGS sequence"/>
</dbReference>
<dbReference type="STRING" id="1619100.UT34_C0002G0054"/>
<reference evidence="4 5" key="1">
    <citation type="journal article" date="2015" name="Nature">
        <title>rRNA introns, odd ribosomes, and small enigmatic genomes across a large radiation of phyla.</title>
        <authorList>
            <person name="Brown C.T."/>
            <person name="Hug L.A."/>
            <person name="Thomas B.C."/>
            <person name="Sharon I."/>
            <person name="Castelle C.J."/>
            <person name="Singh A."/>
            <person name="Wilkins M.J."/>
            <person name="Williams K.H."/>
            <person name="Banfield J.F."/>
        </authorList>
    </citation>
    <scope>NUCLEOTIDE SEQUENCE [LARGE SCALE GENOMIC DNA]</scope>
</reference>
<keyword evidence="3" id="KW-0812">Transmembrane</keyword>
<feature type="transmembrane region" description="Helical" evidence="3">
    <location>
        <begin position="236"/>
        <end position="253"/>
    </location>
</feature>
<feature type="transmembrane region" description="Helical" evidence="3">
    <location>
        <begin position="12"/>
        <end position="34"/>
    </location>
</feature>